<dbReference type="Pfam" id="PF04138">
    <property type="entry name" value="GtrA_DPMS_TM"/>
    <property type="match status" value="1"/>
</dbReference>
<protein>
    <submittedName>
        <fullName evidence="7">GtrA family protein</fullName>
    </submittedName>
</protein>
<name>A0A9Q8TYL3_9GAMM</name>
<feature type="transmembrane region" description="Helical" evidence="5">
    <location>
        <begin position="73"/>
        <end position="95"/>
    </location>
</feature>
<reference evidence="7" key="1">
    <citation type="submission" date="2022-05" db="EMBL/GenBank/DDBJ databases">
        <title>Single-amplified genomics reveal most streamlined microbe among free-living bacteria.</title>
        <authorList>
            <person name="Roda-Garcia J."/>
            <person name="Haro-Moreno J.M."/>
            <person name="Rodriguez-Valera F."/>
            <person name="Almagro-Moreno S."/>
            <person name="Lopez-Perez M."/>
        </authorList>
    </citation>
    <scope>NUCLEOTIDE SEQUENCE</scope>
    <source>
        <strain evidence="7">TMED112-D2-2</strain>
    </source>
</reference>
<feature type="transmembrane region" description="Helical" evidence="5">
    <location>
        <begin position="12"/>
        <end position="30"/>
    </location>
</feature>
<keyword evidence="2 5" id="KW-0812">Transmembrane</keyword>
<dbReference type="GO" id="GO:0016020">
    <property type="term" value="C:membrane"/>
    <property type="evidence" value="ECO:0007669"/>
    <property type="project" value="UniProtKB-SubCell"/>
</dbReference>
<dbReference type="AlphaFoldDB" id="A0A9Q8TYL3"/>
<dbReference type="Proteomes" id="UP001056381">
    <property type="component" value="Chromosome"/>
</dbReference>
<dbReference type="EMBL" id="CP097966">
    <property type="protein sequence ID" value="URQ63431.1"/>
    <property type="molecule type" value="Genomic_DNA"/>
</dbReference>
<organism evidence="7 8">
    <name type="scientific">SAR86 cluster bacterium</name>
    <dbReference type="NCBI Taxonomy" id="2030880"/>
    <lineage>
        <taxon>Bacteria</taxon>
        <taxon>Pseudomonadati</taxon>
        <taxon>Pseudomonadota</taxon>
        <taxon>Gammaproteobacteria</taxon>
        <taxon>SAR86 cluster</taxon>
    </lineage>
</organism>
<keyword evidence="4 5" id="KW-0472">Membrane</keyword>
<evidence type="ECO:0000256" key="1">
    <source>
        <dbReference type="ARBA" id="ARBA00004141"/>
    </source>
</evidence>
<dbReference type="InterPro" id="IPR007267">
    <property type="entry name" value="GtrA_DPMS_TM"/>
</dbReference>
<comment type="subcellular location">
    <subcellularLocation>
        <location evidence="1">Membrane</location>
        <topology evidence="1">Multi-pass membrane protein</topology>
    </subcellularLocation>
</comment>
<feature type="transmembrane region" description="Helical" evidence="5">
    <location>
        <begin position="36"/>
        <end position="53"/>
    </location>
</feature>
<evidence type="ECO:0000256" key="3">
    <source>
        <dbReference type="ARBA" id="ARBA00022989"/>
    </source>
</evidence>
<keyword evidence="8" id="KW-1185">Reference proteome</keyword>
<feature type="transmembrane region" description="Helical" evidence="5">
    <location>
        <begin position="101"/>
        <end position="121"/>
    </location>
</feature>
<evidence type="ECO:0000256" key="5">
    <source>
        <dbReference type="SAM" id="Phobius"/>
    </source>
</evidence>
<proteinExistence type="predicted"/>
<evidence type="ECO:0000313" key="8">
    <source>
        <dbReference type="Proteomes" id="UP001056381"/>
    </source>
</evidence>
<feature type="domain" description="GtrA/DPMS transmembrane" evidence="6">
    <location>
        <begin position="9"/>
        <end position="124"/>
    </location>
</feature>
<keyword evidence="3 5" id="KW-1133">Transmembrane helix</keyword>
<evidence type="ECO:0000313" key="7">
    <source>
        <dbReference type="EMBL" id="URQ63431.1"/>
    </source>
</evidence>
<evidence type="ECO:0000259" key="6">
    <source>
        <dbReference type="Pfam" id="PF04138"/>
    </source>
</evidence>
<accession>A0A9Q8TYL3</accession>
<sequence length="127" mass="14525">MFLKIFKYGGTNGVAFIADTALLITLDYLLNVRREYIAFVCYLCGSLVSYVLAKRFVFESGWLKEKPRFEFVAYLFGGLIGAIITAFIFALMASLGFNNILFQKVVSGVISFFTVFVYRNYIVFRKQ</sequence>
<dbReference type="GO" id="GO:0000271">
    <property type="term" value="P:polysaccharide biosynthetic process"/>
    <property type="evidence" value="ECO:0007669"/>
    <property type="project" value="InterPro"/>
</dbReference>
<evidence type="ECO:0000256" key="2">
    <source>
        <dbReference type="ARBA" id="ARBA00022692"/>
    </source>
</evidence>
<evidence type="ECO:0000256" key="4">
    <source>
        <dbReference type="ARBA" id="ARBA00023136"/>
    </source>
</evidence>
<gene>
    <name evidence="7" type="ORF">M9B40_01335</name>
</gene>